<gene>
    <name evidence="6" type="ORF">A2V58_04595</name>
</gene>
<dbReference type="EMBL" id="MFSV01000073">
    <property type="protein sequence ID" value="OGI58533.1"/>
    <property type="molecule type" value="Genomic_DNA"/>
</dbReference>
<proteinExistence type="inferred from homology"/>
<accession>A0A1F6UME4</accession>
<dbReference type="SUPFAM" id="SSF48576">
    <property type="entry name" value="Terpenoid synthases"/>
    <property type="match status" value="1"/>
</dbReference>
<dbReference type="InterPro" id="IPR008949">
    <property type="entry name" value="Isoprenoid_synthase_dom_sf"/>
</dbReference>
<name>A0A1F6UME4_9PROT</name>
<sequence length="110" mass="11625">MLDYRADRATLGKNIGDDLAEGKPTLPLIHAMRLGNSGQSALLRNAIEKGGLDQISAVVAAIESTGSIAYTAHQAEAEAGLAKEALAVLPETPFKQALLDLAHFSVHRNH</sequence>
<keyword evidence="4" id="KW-0479">Metal-binding</keyword>
<dbReference type="Proteomes" id="UP000177950">
    <property type="component" value="Unassembled WGS sequence"/>
</dbReference>
<evidence type="ECO:0000256" key="5">
    <source>
        <dbReference type="ARBA" id="ARBA00022842"/>
    </source>
</evidence>
<protein>
    <recommendedName>
        <fullName evidence="8">Octaprenyl diphosphate synthase</fullName>
    </recommendedName>
</protein>
<organism evidence="6 7">
    <name type="scientific">Candidatus Muproteobacteria bacterium RBG_19FT_COMBO_61_10</name>
    <dbReference type="NCBI Taxonomy" id="1817761"/>
    <lineage>
        <taxon>Bacteria</taxon>
        <taxon>Pseudomonadati</taxon>
        <taxon>Pseudomonadota</taxon>
        <taxon>Candidatus Muproteobacteria</taxon>
    </lineage>
</organism>
<dbReference type="PANTHER" id="PTHR12001:SF69">
    <property type="entry name" value="ALL TRANS-POLYPRENYL-DIPHOSPHATE SYNTHASE PDSS1"/>
    <property type="match status" value="1"/>
</dbReference>
<evidence type="ECO:0000256" key="2">
    <source>
        <dbReference type="ARBA" id="ARBA00006706"/>
    </source>
</evidence>
<reference evidence="6 7" key="1">
    <citation type="journal article" date="2016" name="Nat. Commun.">
        <title>Thousands of microbial genomes shed light on interconnected biogeochemical processes in an aquifer system.</title>
        <authorList>
            <person name="Anantharaman K."/>
            <person name="Brown C.T."/>
            <person name="Hug L.A."/>
            <person name="Sharon I."/>
            <person name="Castelle C.J."/>
            <person name="Probst A.J."/>
            <person name="Thomas B.C."/>
            <person name="Singh A."/>
            <person name="Wilkins M.J."/>
            <person name="Karaoz U."/>
            <person name="Brodie E.L."/>
            <person name="Williams K.H."/>
            <person name="Hubbard S.S."/>
            <person name="Banfield J.F."/>
        </authorList>
    </citation>
    <scope>NUCLEOTIDE SEQUENCE [LARGE SCALE GENOMIC DNA]</scope>
</reference>
<evidence type="ECO:0000256" key="4">
    <source>
        <dbReference type="ARBA" id="ARBA00022723"/>
    </source>
</evidence>
<dbReference type="PANTHER" id="PTHR12001">
    <property type="entry name" value="GERANYLGERANYL PYROPHOSPHATE SYNTHASE"/>
    <property type="match status" value="1"/>
</dbReference>
<dbReference type="Gene3D" id="1.10.600.10">
    <property type="entry name" value="Farnesyl Diphosphate Synthase"/>
    <property type="match status" value="1"/>
</dbReference>
<dbReference type="GO" id="GO:0004659">
    <property type="term" value="F:prenyltransferase activity"/>
    <property type="evidence" value="ECO:0007669"/>
    <property type="project" value="InterPro"/>
</dbReference>
<evidence type="ECO:0000313" key="7">
    <source>
        <dbReference type="Proteomes" id="UP000177950"/>
    </source>
</evidence>
<dbReference type="Pfam" id="PF00348">
    <property type="entry name" value="polyprenyl_synt"/>
    <property type="match status" value="1"/>
</dbReference>
<evidence type="ECO:0008006" key="8">
    <source>
        <dbReference type="Google" id="ProtNLM"/>
    </source>
</evidence>
<evidence type="ECO:0000256" key="1">
    <source>
        <dbReference type="ARBA" id="ARBA00001946"/>
    </source>
</evidence>
<dbReference type="AlphaFoldDB" id="A0A1F6UME4"/>
<dbReference type="GO" id="GO:0046872">
    <property type="term" value="F:metal ion binding"/>
    <property type="evidence" value="ECO:0007669"/>
    <property type="project" value="UniProtKB-KW"/>
</dbReference>
<evidence type="ECO:0000256" key="3">
    <source>
        <dbReference type="ARBA" id="ARBA00022679"/>
    </source>
</evidence>
<comment type="caution">
    <text evidence="6">The sequence shown here is derived from an EMBL/GenBank/DDBJ whole genome shotgun (WGS) entry which is preliminary data.</text>
</comment>
<keyword evidence="5" id="KW-0460">Magnesium</keyword>
<dbReference type="InterPro" id="IPR000092">
    <property type="entry name" value="Polyprenyl_synt"/>
</dbReference>
<keyword evidence="3" id="KW-0808">Transferase</keyword>
<comment type="cofactor">
    <cofactor evidence="1">
        <name>Mg(2+)</name>
        <dbReference type="ChEBI" id="CHEBI:18420"/>
    </cofactor>
</comment>
<comment type="similarity">
    <text evidence="2">Belongs to the FPP/GGPP synthase family.</text>
</comment>
<dbReference type="GO" id="GO:0008299">
    <property type="term" value="P:isoprenoid biosynthetic process"/>
    <property type="evidence" value="ECO:0007669"/>
    <property type="project" value="InterPro"/>
</dbReference>
<evidence type="ECO:0000313" key="6">
    <source>
        <dbReference type="EMBL" id="OGI58533.1"/>
    </source>
</evidence>